<reference evidence="1" key="1">
    <citation type="journal article" date="2013" name="Nat. Biotechnol.">
        <title>Draft genome sequence of chickpea (Cicer arietinum) provides a resource for trait improvement.</title>
        <authorList>
            <person name="Varshney R.K."/>
            <person name="Song C."/>
            <person name="Saxena R.K."/>
            <person name="Azam S."/>
            <person name="Yu S."/>
            <person name="Sharpe A.G."/>
            <person name="Cannon S."/>
            <person name="Baek J."/>
            <person name="Rosen B.D."/>
            <person name="Tar'an B."/>
            <person name="Millan T."/>
            <person name="Zhang X."/>
            <person name="Ramsay L.D."/>
            <person name="Iwata A."/>
            <person name="Wang Y."/>
            <person name="Nelson W."/>
            <person name="Farmer A.D."/>
            <person name="Gaur P.M."/>
            <person name="Soderlund C."/>
            <person name="Penmetsa R.V."/>
            <person name="Xu C."/>
            <person name="Bharti A.K."/>
            <person name="He W."/>
            <person name="Winter P."/>
            <person name="Zhao S."/>
            <person name="Hane J.K."/>
            <person name="Carrasquilla-Garcia N."/>
            <person name="Condie J.A."/>
            <person name="Upadhyaya H.D."/>
            <person name="Luo M.C."/>
            <person name="Thudi M."/>
            <person name="Gowda C.L."/>
            <person name="Singh N.P."/>
            <person name="Lichtenzveig J."/>
            <person name="Gali K.K."/>
            <person name="Rubio J."/>
            <person name="Nadarajan N."/>
            <person name="Dolezel J."/>
            <person name="Bansal K.C."/>
            <person name="Xu X."/>
            <person name="Edwards D."/>
            <person name="Zhang G."/>
            <person name="Kahl G."/>
            <person name="Gil J."/>
            <person name="Singh K.B."/>
            <person name="Datta S.K."/>
            <person name="Jackson S.A."/>
            <person name="Wang J."/>
            <person name="Cook D.R."/>
        </authorList>
    </citation>
    <scope>NUCLEOTIDE SEQUENCE [LARGE SCALE GENOMIC DNA]</scope>
    <source>
        <strain evidence="1">cv. CDC Frontier</strain>
    </source>
</reference>
<dbReference type="RefSeq" id="XP_004490846.1">
    <property type="nucleotide sequence ID" value="XM_004490789.3"/>
</dbReference>
<sequence>MASNFSFLNSLTQSKKPNIKDSINNEELSLVKAAAWAWYQHGSGSCHDHQEASSEFHVTRIHRTPRPSRYKLELEAIQSMEKEVIKEEYSLLDAYEVQSISSHLNRLLESNNNNNHNYKKIVNSMSNNIAIKSVDDGIQRTKKKKIRKGFFLKHGAMCGREGDVVDPISVSKNIKPSIQGFKHYTT</sequence>
<name>A0A1S2XKV3_CICAR</name>
<dbReference type="PANTHER" id="PTHR34665:SF5">
    <property type="match status" value="1"/>
</dbReference>
<proteinExistence type="predicted"/>
<protein>
    <submittedName>
        <fullName evidence="2">Uncharacterized protein LOC101510325</fullName>
    </submittedName>
</protein>
<evidence type="ECO:0000313" key="1">
    <source>
        <dbReference type="Proteomes" id="UP000087171"/>
    </source>
</evidence>
<reference evidence="2" key="2">
    <citation type="submission" date="2025-08" db="UniProtKB">
        <authorList>
            <consortium name="RefSeq"/>
        </authorList>
    </citation>
    <scope>IDENTIFICATION</scope>
    <source>
        <tissue evidence="2">Etiolated seedlings</tissue>
    </source>
</reference>
<organism evidence="1 2">
    <name type="scientific">Cicer arietinum</name>
    <name type="common">Chickpea</name>
    <name type="synonym">Garbanzo</name>
    <dbReference type="NCBI Taxonomy" id="3827"/>
    <lineage>
        <taxon>Eukaryota</taxon>
        <taxon>Viridiplantae</taxon>
        <taxon>Streptophyta</taxon>
        <taxon>Embryophyta</taxon>
        <taxon>Tracheophyta</taxon>
        <taxon>Spermatophyta</taxon>
        <taxon>Magnoliopsida</taxon>
        <taxon>eudicotyledons</taxon>
        <taxon>Gunneridae</taxon>
        <taxon>Pentapetalae</taxon>
        <taxon>rosids</taxon>
        <taxon>fabids</taxon>
        <taxon>Fabales</taxon>
        <taxon>Fabaceae</taxon>
        <taxon>Papilionoideae</taxon>
        <taxon>50 kb inversion clade</taxon>
        <taxon>NPAAA clade</taxon>
        <taxon>Hologalegina</taxon>
        <taxon>IRL clade</taxon>
        <taxon>Cicereae</taxon>
        <taxon>Cicer</taxon>
    </lineage>
</organism>
<gene>
    <name evidence="2" type="primary">LOC101510325</name>
</gene>
<dbReference type="AlphaFoldDB" id="A0A1S2XKV3"/>
<dbReference type="PANTHER" id="PTHR34665">
    <property type="entry name" value="DUF3741 DOMAIN-CONTAINING PROTEIN"/>
    <property type="match status" value="1"/>
</dbReference>
<dbReference type="Proteomes" id="UP000087171">
    <property type="component" value="Chromosome Ca2"/>
</dbReference>
<accession>A0A1S2XKV3</accession>
<dbReference type="OrthoDB" id="1880786at2759"/>
<evidence type="ECO:0000313" key="2">
    <source>
        <dbReference type="RefSeq" id="XP_004490846.1"/>
    </source>
</evidence>
<dbReference type="PaxDb" id="3827-XP_004490846.1"/>
<keyword evidence="1" id="KW-1185">Reference proteome</keyword>